<gene>
    <name evidence="2" type="ORF">L3Y34_018359</name>
</gene>
<evidence type="ECO:0000313" key="3">
    <source>
        <dbReference type="Proteomes" id="UP000827892"/>
    </source>
</evidence>
<dbReference type="InterPro" id="IPR001223">
    <property type="entry name" value="Glyco_hydro18_cat"/>
</dbReference>
<dbReference type="Gene3D" id="3.10.50.10">
    <property type="match status" value="1"/>
</dbReference>
<dbReference type="PANTHER" id="PTHR46073:SF7">
    <property type="entry name" value="GH18 DOMAIN-CONTAINING PROTEIN"/>
    <property type="match status" value="1"/>
</dbReference>
<dbReference type="AlphaFoldDB" id="A0AAE9IV31"/>
<dbReference type="Gene3D" id="3.20.20.80">
    <property type="entry name" value="Glycosidases"/>
    <property type="match status" value="2"/>
</dbReference>
<dbReference type="KEGG" id="cbr:CBG_02710"/>
<dbReference type="GO" id="GO:0008061">
    <property type="term" value="F:chitin binding"/>
    <property type="evidence" value="ECO:0007669"/>
    <property type="project" value="InterPro"/>
</dbReference>
<organism evidence="2 3">
    <name type="scientific">Caenorhabditis briggsae</name>
    <dbReference type="NCBI Taxonomy" id="6238"/>
    <lineage>
        <taxon>Eukaryota</taxon>
        <taxon>Metazoa</taxon>
        <taxon>Ecdysozoa</taxon>
        <taxon>Nematoda</taxon>
        <taxon>Chromadorea</taxon>
        <taxon>Rhabditida</taxon>
        <taxon>Rhabditina</taxon>
        <taxon>Rhabditomorpha</taxon>
        <taxon>Rhabditoidea</taxon>
        <taxon>Rhabditidae</taxon>
        <taxon>Peloderinae</taxon>
        <taxon>Caenorhabditis</taxon>
    </lineage>
</organism>
<dbReference type="InterPro" id="IPR017853">
    <property type="entry name" value="GH"/>
</dbReference>
<name>A0AAE9IV31_CAEBR</name>
<accession>A0AAE9IV31</accession>
<dbReference type="SMART" id="SM00636">
    <property type="entry name" value="Glyco_18"/>
    <property type="match status" value="1"/>
</dbReference>
<dbReference type="PANTHER" id="PTHR46073">
    <property type="entry name" value="CHITINASE"/>
    <property type="match status" value="1"/>
</dbReference>
<evidence type="ECO:0000313" key="2">
    <source>
        <dbReference type="EMBL" id="ULU06449.1"/>
    </source>
</evidence>
<dbReference type="Proteomes" id="UP000827892">
    <property type="component" value="Chromosome II"/>
</dbReference>
<dbReference type="InterPro" id="IPR011583">
    <property type="entry name" value="Chitinase_II/V-like_cat"/>
</dbReference>
<dbReference type="SUPFAM" id="SSF51445">
    <property type="entry name" value="(Trans)glycosidases"/>
    <property type="match status" value="1"/>
</dbReference>
<proteinExistence type="predicted"/>
<dbReference type="InterPro" id="IPR029070">
    <property type="entry name" value="Chitinase_insertion_sf"/>
</dbReference>
<dbReference type="OMA" id="KISPATW"/>
<reference evidence="2 3" key="1">
    <citation type="submission" date="2022-05" db="EMBL/GenBank/DDBJ databases">
        <title>Chromosome-level reference genomes for two strains of Caenorhabditis briggsae: an improved platform for comparative genomics.</title>
        <authorList>
            <person name="Stevens L."/>
            <person name="Andersen E.C."/>
        </authorList>
    </citation>
    <scope>NUCLEOTIDE SEQUENCE [LARGE SCALE GENOMIC DNA]</scope>
    <source>
        <strain evidence="2">QX1410_ONT</strain>
        <tissue evidence="2">Whole-organism</tissue>
    </source>
</reference>
<dbReference type="GO" id="GO:0005975">
    <property type="term" value="P:carbohydrate metabolic process"/>
    <property type="evidence" value="ECO:0007669"/>
    <property type="project" value="InterPro"/>
</dbReference>
<sequence length="295" mass="34333">MIGIGGYGNSEHFASVVGNFEKMKVFINNIVTLLEEYNIDGVDFYWRSASEEDKWRYITFVRELRKSLTIRNREKPFLISLTIPAVISSYELAYDLEDSLKDVDFFNVFSMDYYGPWENQWGTPAGPIAPLYNTVPGKNGYCVDSTLNYYVCKTKQPSKFNIVIPFFARLWRHVKEAVKPEKEVIRNVELKDNKAVGDGYMFRWTVQDRKYKISPATWDEESKTSYIYNPVNETYLTFEDEKSINAKIEYVNSMNLGGVGLWTLNMDDDKSSVLNMVFSKELCSKKTQIYVKYHC</sequence>
<feature type="domain" description="GH18" evidence="1">
    <location>
        <begin position="1"/>
        <end position="284"/>
    </location>
</feature>
<dbReference type="PROSITE" id="PS51910">
    <property type="entry name" value="GH18_2"/>
    <property type="match status" value="1"/>
</dbReference>
<evidence type="ECO:0000259" key="1">
    <source>
        <dbReference type="PROSITE" id="PS51910"/>
    </source>
</evidence>
<protein>
    <recommendedName>
        <fullName evidence="1">GH18 domain-containing protein</fullName>
    </recommendedName>
</protein>
<dbReference type="RefSeq" id="XP_002630972.2">
    <property type="nucleotide sequence ID" value="XM_002630926.2"/>
</dbReference>
<dbReference type="EMBL" id="CP090892">
    <property type="protein sequence ID" value="ULU06449.1"/>
    <property type="molecule type" value="Genomic_DNA"/>
</dbReference>
<dbReference type="Pfam" id="PF00704">
    <property type="entry name" value="Glyco_hydro_18"/>
    <property type="match status" value="1"/>
</dbReference>